<feature type="non-terminal residue" evidence="1">
    <location>
        <position position="1"/>
    </location>
</feature>
<dbReference type="RefSeq" id="WP_346052794.1">
    <property type="nucleotide sequence ID" value="NZ_JAYGII010000036.1"/>
</dbReference>
<comment type="caution">
    <text evidence="1">The sequence shown here is derived from an EMBL/GenBank/DDBJ whole genome shotgun (WGS) entry which is preliminary data.</text>
</comment>
<organism evidence="1 2">
    <name type="scientific">Natronospira elongata</name>
    <dbReference type="NCBI Taxonomy" id="3110268"/>
    <lineage>
        <taxon>Bacteria</taxon>
        <taxon>Pseudomonadati</taxon>
        <taxon>Pseudomonadota</taxon>
        <taxon>Gammaproteobacteria</taxon>
        <taxon>Natronospirales</taxon>
        <taxon>Natronospiraceae</taxon>
        <taxon>Natronospira</taxon>
    </lineage>
</organism>
<sequence length="166" mass="19336">AFKLIEALAGKEFDLEPMAGKVWSRRFFANVDEYKEYVKFGKARPGERLVAEIIKPRSRKVLSEAQELLPYQDEQFARRLRQLGKPYFWQRLPDTMRLVEYYVSGMRADHDVWDVLDREAITSVLLGGVDYIESSKDAKNLLRLAAGLVWLNCDEVRHEVNREVSV</sequence>
<dbReference type="AlphaFoldDB" id="A0AAP6JGD4"/>
<evidence type="ECO:0000313" key="1">
    <source>
        <dbReference type="EMBL" id="MEA5446510.1"/>
    </source>
</evidence>
<dbReference type="Proteomes" id="UP001302316">
    <property type="component" value="Unassembled WGS sequence"/>
</dbReference>
<proteinExistence type="predicted"/>
<dbReference type="EMBL" id="JAYGII010000036">
    <property type="protein sequence ID" value="MEA5446510.1"/>
    <property type="molecule type" value="Genomic_DNA"/>
</dbReference>
<protein>
    <submittedName>
        <fullName evidence="1">Uncharacterized protein</fullName>
    </submittedName>
</protein>
<keyword evidence="2" id="KW-1185">Reference proteome</keyword>
<reference evidence="1 2" key="1">
    <citation type="submission" date="2023-12" db="EMBL/GenBank/DDBJ databases">
        <title>Whole-genome sequencing of halo(alkali)philic microorganisms from hypersaline lakes.</title>
        <authorList>
            <person name="Sorokin D.Y."/>
            <person name="Merkel A.Y."/>
            <person name="Messina E."/>
            <person name="Yakimov M."/>
        </authorList>
    </citation>
    <scope>NUCLEOTIDE SEQUENCE [LARGE SCALE GENOMIC DNA]</scope>
    <source>
        <strain evidence="1 2">AB-CW1</strain>
    </source>
</reference>
<name>A0AAP6JGD4_9GAMM</name>
<evidence type="ECO:0000313" key="2">
    <source>
        <dbReference type="Proteomes" id="UP001302316"/>
    </source>
</evidence>
<gene>
    <name evidence="1" type="ORF">VCB98_11845</name>
</gene>
<accession>A0AAP6JGD4</accession>